<evidence type="ECO:0000256" key="3">
    <source>
        <dbReference type="ARBA" id="ARBA00022475"/>
    </source>
</evidence>
<feature type="transmembrane region" description="Helical" evidence="7">
    <location>
        <begin position="175"/>
        <end position="195"/>
    </location>
</feature>
<dbReference type="OrthoDB" id="7605542at2"/>
<dbReference type="RefSeq" id="WP_139076202.1">
    <property type="nucleotide sequence ID" value="NZ_VDFU01000007.1"/>
</dbReference>
<accession>A0A5C4MWB8</accession>
<comment type="caution">
    <text evidence="8">The sequence shown here is derived from an EMBL/GenBank/DDBJ whole genome shotgun (WGS) entry which is preliminary data.</text>
</comment>
<evidence type="ECO:0000256" key="7">
    <source>
        <dbReference type="SAM" id="Phobius"/>
    </source>
</evidence>
<evidence type="ECO:0000313" key="8">
    <source>
        <dbReference type="EMBL" id="TNC50406.1"/>
    </source>
</evidence>
<name>A0A5C4MWB8_9RHOB</name>
<feature type="transmembrane region" description="Helical" evidence="7">
    <location>
        <begin position="359"/>
        <end position="379"/>
    </location>
</feature>
<dbReference type="PANTHER" id="PTHR30250:SF10">
    <property type="entry name" value="LIPOPOLYSACCHARIDE BIOSYNTHESIS PROTEIN WZXC"/>
    <property type="match status" value="1"/>
</dbReference>
<reference evidence="8 9" key="1">
    <citation type="submission" date="2019-06" db="EMBL/GenBank/DDBJ databases">
        <title>YIM 131921 draft genome.</title>
        <authorList>
            <person name="Jiang L."/>
        </authorList>
    </citation>
    <scope>NUCLEOTIDE SEQUENCE [LARGE SCALE GENOMIC DNA]</scope>
    <source>
        <strain evidence="8 9">YIM 131921</strain>
    </source>
</reference>
<feature type="transmembrane region" description="Helical" evidence="7">
    <location>
        <begin position="47"/>
        <end position="70"/>
    </location>
</feature>
<gene>
    <name evidence="8" type="ORF">FHG66_07850</name>
</gene>
<dbReference type="Proteomes" id="UP000305887">
    <property type="component" value="Unassembled WGS sequence"/>
</dbReference>
<evidence type="ECO:0000256" key="4">
    <source>
        <dbReference type="ARBA" id="ARBA00022692"/>
    </source>
</evidence>
<comment type="similarity">
    <text evidence="2">Belongs to the polysaccharide synthase family.</text>
</comment>
<comment type="subcellular location">
    <subcellularLocation>
        <location evidence="1">Cell membrane</location>
        <topology evidence="1">Multi-pass membrane protein</topology>
    </subcellularLocation>
</comment>
<dbReference type="EMBL" id="VDFU01000007">
    <property type="protein sequence ID" value="TNC50406.1"/>
    <property type="molecule type" value="Genomic_DNA"/>
</dbReference>
<evidence type="ECO:0000313" key="9">
    <source>
        <dbReference type="Proteomes" id="UP000305887"/>
    </source>
</evidence>
<feature type="transmembrane region" description="Helical" evidence="7">
    <location>
        <begin position="90"/>
        <end position="110"/>
    </location>
</feature>
<evidence type="ECO:0000256" key="5">
    <source>
        <dbReference type="ARBA" id="ARBA00022989"/>
    </source>
</evidence>
<feature type="transmembrane region" description="Helical" evidence="7">
    <location>
        <begin position="207"/>
        <end position="231"/>
    </location>
</feature>
<keyword evidence="5 7" id="KW-1133">Transmembrane helix</keyword>
<proteinExistence type="inferred from homology"/>
<feature type="transmembrane region" description="Helical" evidence="7">
    <location>
        <begin position="418"/>
        <end position="434"/>
    </location>
</feature>
<feature type="transmembrane region" description="Helical" evidence="7">
    <location>
        <begin position="251"/>
        <end position="272"/>
    </location>
</feature>
<feature type="transmembrane region" description="Helical" evidence="7">
    <location>
        <begin position="146"/>
        <end position="169"/>
    </location>
</feature>
<feature type="transmembrane region" description="Helical" evidence="7">
    <location>
        <begin position="324"/>
        <end position="347"/>
    </location>
</feature>
<dbReference type="GO" id="GO:0005886">
    <property type="term" value="C:plasma membrane"/>
    <property type="evidence" value="ECO:0007669"/>
    <property type="project" value="UniProtKB-SubCell"/>
</dbReference>
<dbReference type="PANTHER" id="PTHR30250">
    <property type="entry name" value="PST FAMILY PREDICTED COLANIC ACID TRANSPORTER"/>
    <property type="match status" value="1"/>
</dbReference>
<feature type="transmembrane region" description="Helical" evidence="7">
    <location>
        <begin position="293"/>
        <end position="312"/>
    </location>
</feature>
<keyword evidence="9" id="KW-1185">Reference proteome</keyword>
<evidence type="ECO:0000256" key="2">
    <source>
        <dbReference type="ARBA" id="ARBA00007430"/>
    </source>
</evidence>
<feature type="transmembrane region" description="Helical" evidence="7">
    <location>
        <begin position="116"/>
        <end position="134"/>
    </location>
</feature>
<organism evidence="8 9">
    <name type="scientific">Rubellimicrobium rubrum</name>
    <dbReference type="NCBI Taxonomy" id="2585369"/>
    <lineage>
        <taxon>Bacteria</taxon>
        <taxon>Pseudomonadati</taxon>
        <taxon>Pseudomonadota</taxon>
        <taxon>Alphaproteobacteria</taxon>
        <taxon>Rhodobacterales</taxon>
        <taxon>Roseobacteraceae</taxon>
        <taxon>Rubellimicrobium</taxon>
    </lineage>
</organism>
<sequence>MTAVASLGRRVLRSSAITLSGYVAGQALRLAANLILTRLLFPEAFGMMALINVFLMGLVMLSDIGVGPSIMQSKRGDDPAFLDTVWTIQILRGGFLWLLAMAATPLVAWFYKEPDLLSYLPVATISLLVVAFNPTRQQTANRHLRAGLVTLIDFGAQLCGVLITILLAWMMRSTWALVIGGLAAPLVQLALLQFLPGDRNRFRWEKAAAAEVIHFGKWIFLATICGFVIAQADKVILGHFLDLGHFGLYNIAYFLATVPLMVGGVVTGRVLIPVYRDSPPAQSPANEQRVRRFRSGALAALLLISALFAFGGAELVRLMYDERYHQAAGIVVLVTVAQLPSLIFLTCDQAALAMGDSRRFFVLTLARGALVTLGLMIGFNVAGLAGAIVGQGLGSLAAYPVLAWLLKPHGAWNPDLDAQFLAAAVVLGATALWLNRASLNAIPL</sequence>
<dbReference type="Pfam" id="PF13440">
    <property type="entry name" value="Polysacc_synt_3"/>
    <property type="match status" value="1"/>
</dbReference>
<dbReference type="AlphaFoldDB" id="A0A5C4MWB8"/>
<evidence type="ECO:0000256" key="6">
    <source>
        <dbReference type="ARBA" id="ARBA00023136"/>
    </source>
</evidence>
<keyword evidence="3" id="KW-1003">Cell membrane</keyword>
<keyword evidence="4 7" id="KW-0812">Transmembrane</keyword>
<dbReference type="InterPro" id="IPR050833">
    <property type="entry name" value="Poly_Biosynth_Transport"/>
</dbReference>
<protein>
    <submittedName>
        <fullName evidence="8">Polysaccharide biosynthesis protein</fullName>
    </submittedName>
</protein>
<keyword evidence="6 7" id="KW-0472">Membrane</keyword>
<evidence type="ECO:0000256" key="1">
    <source>
        <dbReference type="ARBA" id="ARBA00004651"/>
    </source>
</evidence>